<feature type="region of interest" description="Disordered" evidence="1">
    <location>
        <begin position="94"/>
        <end position="113"/>
    </location>
</feature>
<reference evidence="2" key="1">
    <citation type="journal article" date="2019" name="BMC Genomics">
        <title>A new reference genome for Sorghum bicolor reveals high levels of sequence similarity between sweet and grain genotypes: implications for the genetics of sugar metabolism.</title>
        <authorList>
            <person name="Cooper E.A."/>
            <person name="Brenton Z.W."/>
            <person name="Flinn B.S."/>
            <person name="Jenkins J."/>
            <person name="Shu S."/>
            <person name="Flowers D."/>
            <person name="Luo F."/>
            <person name="Wang Y."/>
            <person name="Xia P."/>
            <person name="Barry K."/>
            <person name="Daum C."/>
            <person name="Lipzen A."/>
            <person name="Yoshinaga Y."/>
            <person name="Schmutz J."/>
            <person name="Saski C."/>
            <person name="Vermerris W."/>
            <person name="Kresovich S."/>
        </authorList>
    </citation>
    <scope>NUCLEOTIDE SEQUENCE</scope>
</reference>
<dbReference type="EMBL" id="CM027685">
    <property type="protein sequence ID" value="KAG0525564.1"/>
    <property type="molecule type" value="Genomic_DNA"/>
</dbReference>
<evidence type="ECO:0000313" key="3">
    <source>
        <dbReference type="Proteomes" id="UP000807115"/>
    </source>
</evidence>
<evidence type="ECO:0000256" key="1">
    <source>
        <dbReference type="SAM" id="MobiDB-lite"/>
    </source>
</evidence>
<sequence>MEEMEKAREADREALKQELMSMMQAIQGQTSLPQGDKEGEIAEVGAETNIFEGNVTTRENEEISHQRDNPHSSPLQTQLAGATGITTGRTSSTLETQLASTTPATTANTRTTRSAVNKSKTAQNKGGNLAVSYTTTKALKDDAAKKRAFGKRKEQAGNVSKMEFEWSARLMG</sequence>
<dbReference type="AlphaFoldDB" id="A0A921UBI5"/>
<proteinExistence type="predicted"/>
<organism evidence="2 3">
    <name type="scientific">Sorghum bicolor</name>
    <name type="common">Sorghum</name>
    <name type="synonym">Sorghum vulgare</name>
    <dbReference type="NCBI Taxonomy" id="4558"/>
    <lineage>
        <taxon>Eukaryota</taxon>
        <taxon>Viridiplantae</taxon>
        <taxon>Streptophyta</taxon>
        <taxon>Embryophyta</taxon>
        <taxon>Tracheophyta</taxon>
        <taxon>Spermatophyta</taxon>
        <taxon>Magnoliopsida</taxon>
        <taxon>Liliopsida</taxon>
        <taxon>Poales</taxon>
        <taxon>Poaceae</taxon>
        <taxon>PACMAD clade</taxon>
        <taxon>Panicoideae</taxon>
        <taxon>Andropogonodae</taxon>
        <taxon>Andropogoneae</taxon>
        <taxon>Sorghinae</taxon>
        <taxon>Sorghum</taxon>
    </lineage>
</organism>
<evidence type="ECO:0000313" key="2">
    <source>
        <dbReference type="EMBL" id="KAG0525564.1"/>
    </source>
</evidence>
<feature type="compositionally biased region" description="Low complexity" evidence="1">
    <location>
        <begin position="99"/>
        <end position="113"/>
    </location>
</feature>
<feature type="compositionally biased region" description="Polar residues" evidence="1">
    <location>
        <begin position="24"/>
        <end position="33"/>
    </location>
</feature>
<feature type="compositionally biased region" description="Basic and acidic residues" evidence="1">
    <location>
        <begin position="58"/>
        <end position="70"/>
    </location>
</feature>
<dbReference type="Proteomes" id="UP000807115">
    <property type="component" value="Chromosome 6"/>
</dbReference>
<comment type="caution">
    <text evidence="2">The sequence shown here is derived from an EMBL/GenBank/DDBJ whole genome shotgun (WGS) entry which is preliminary data.</text>
</comment>
<reference evidence="2" key="2">
    <citation type="submission" date="2020-10" db="EMBL/GenBank/DDBJ databases">
        <authorList>
            <person name="Cooper E.A."/>
            <person name="Brenton Z.W."/>
            <person name="Flinn B.S."/>
            <person name="Jenkins J."/>
            <person name="Shu S."/>
            <person name="Flowers D."/>
            <person name="Luo F."/>
            <person name="Wang Y."/>
            <person name="Xia P."/>
            <person name="Barry K."/>
            <person name="Daum C."/>
            <person name="Lipzen A."/>
            <person name="Yoshinaga Y."/>
            <person name="Schmutz J."/>
            <person name="Saski C."/>
            <person name="Vermerris W."/>
            <person name="Kresovich S."/>
        </authorList>
    </citation>
    <scope>NUCLEOTIDE SEQUENCE</scope>
</reference>
<gene>
    <name evidence="2" type="ORF">BDA96_06G067200</name>
</gene>
<accession>A0A921UBI5</accession>
<name>A0A921UBI5_SORBI</name>
<protein>
    <submittedName>
        <fullName evidence="2">Uncharacterized protein</fullName>
    </submittedName>
</protein>
<feature type="region of interest" description="Disordered" evidence="1">
    <location>
        <begin position="23"/>
        <end position="77"/>
    </location>
</feature>